<protein>
    <recommendedName>
        <fullName evidence="4">Transmembrane protein</fullName>
    </recommendedName>
</protein>
<name>A2FSE6_TRIV3</name>
<reference evidence="2" key="1">
    <citation type="submission" date="2006-10" db="EMBL/GenBank/DDBJ databases">
        <authorList>
            <person name="Amadeo P."/>
            <person name="Zhao Q."/>
            <person name="Wortman J."/>
            <person name="Fraser-Liggett C."/>
            <person name="Carlton J."/>
        </authorList>
    </citation>
    <scope>NUCLEOTIDE SEQUENCE</scope>
    <source>
        <strain evidence="2">G3</strain>
    </source>
</reference>
<dbReference type="AlphaFoldDB" id="A2FSE6"/>
<keyword evidence="1" id="KW-1133">Transmembrane helix</keyword>
<dbReference type="Proteomes" id="UP000001542">
    <property type="component" value="Unassembled WGS sequence"/>
</dbReference>
<organism evidence="2 3">
    <name type="scientific">Trichomonas vaginalis (strain ATCC PRA-98 / G3)</name>
    <dbReference type="NCBI Taxonomy" id="412133"/>
    <lineage>
        <taxon>Eukaryota</taxon>
        <taxon>Metamonada</taxon>
        <taxon>Parabasalia</taxon>
        <taxon>Trichomonadida</taxon>
        <taxon>Trichomonadidae</taxon>
        <taxon>Trichomonas</taxon>
    </lineage>
</organism>
<evidence type="ECO:0000256" key="1">
    <source>
        <dbReference type="SAM" id="Phobius"/>
    </source>
</evidence>
<dbReference type="EMBL" id="DS113984">
    <property type="protein sequence ID" value="EAX92175.1"/>
    <property type="molecule type" value="Genomic_DNA"/>
</dbReference>
<evidence type="ECO:0000313" key="2">
    <source>
        <dbReference type="EMBL" id="EAX92175.1"/>
    </source>
</evidence>
<sequence>MVSMKAVDYIKTESLVRKIVAICAFLFIGVGSLGFLIYYCMWTDKWDEFPREFRNDSFKKIFGVLGTALALAIATVACYGVWIILFNIDILTLFQGLIFYGALGVSIALLVFGLTLAIMVKSKPKNDLSTCQKAGFVYIHDWCQNTFPQSLSFFIILLIGDVLAVALKFFL</sequence>
<feature type="transmembrane region" description="Helical" evidence="1">
    <location>
        <begin position="97"/>
        <end position="120"/>
    </location>
</feature>
<evidence type="ECO:0008006" key="4">
    <source>
        <dbReference type="Google" id="ProtNLM"/>
    </source>
</evidence>
<keyword evidence="1" id="KW-0812">Transmembrane</keyword>
<feature type="transmembrane region" description="Helical" evidence="1">
    <location>
        <begin position="151"/>
        <end position="170"/>
    </location>
</feature>
<proteinExistence type="predicted"/>
<accession>A2FSE6</accession>
<feature type="transmembrane region" description="Helical" evidence="1">
    <location>
        <begin position="61"/>
        <end position="85"/>
    </location>
</feature>
<reference evidence="2" key="2">
    <citation type="journal article" date="2007" name="Science">
        <title>Draft genome sequence of the sexually transmitted pathogen Trichomonas vaginalis.</title>
        <authorList>
            <person name="Carlton J.M."/>
            <person name="Hirt R.P."/>
            <person name="Silva J.C."/>
            <person name="Delcher A.L."/>
            <person name="Schatz M."/>
            <person name="Zhao Q."/>
            <person name="Wortman J.R."/>
            <person name="Bidwell S.L."/>
            <person name="Alsmark U.C.M."/>
            <person name="Besteiro S."/>
            <person name="Sicheritz-Ponten T."/>
            <person name="Noel C.J."/>
            <person name="Dacks J.B."/>
            <person name="Foster P.G."/>
            <person name="Simillion C."/>
            <person name="Van de Peer Y."/>
            <person name="Miranda-Saavedra D."/>
            <person name="Barton G.J."/>
            <person name="Westrop G.D."/>
            <person name="Mueller S."/>
            <person name="Dessi D."/>
            <person name="Fiori P.L."/>
            <person name="Ren Q."/>
            <person name="Paulsen I."/>
            <person name="Zhang H."/>
            <person name="Bastida-Corcuera F.D."/>
            <person name="Simoes-Barbosa A."/>
            <person name="Brown M.T."/>
            <person name="Hayes R.D."/>
            <person name="Mukherjee M."/>
            <person name="Okumura C.Y."/>
            <person name="Schneider R."/>
            <person name="Smith A.J."/>
            <person name="Vanacova S."/>
            <person name="Villalvazo M."/>
            <person name="Haas B.J."/>
            <person name="Pertea M."/>
            <person name="Feldblyum T.V."/>
            <person name="Utterback T.R."/>
            <person name="Shu C.L."/>
            <person name="Osoegawa K."/>
            <person name="de Jong P.J."/>
            <person name="Hrdy I."/>
            <person name="Horvathova L."/>
            <person name="Zubacova Z."/>
            <person name="Dolezal P."/>
            <person name="Malik S.B."/>
            <person name="Logsdon J.M. Jr."/>
            <person name="Henze K."/>
            <person name="Gupta A."/>
            <person name="Wang C.C."/>
            <person name="Dunne R.L."/>
            <person name="Upcroft J.A."/>
            <person name="Upcroft P."/>
            <person name="White O."/>
            <person name="Salzberg S.L."/>
            <person name="Tang P."/>
            <person name="Chiu C.-H."/>
            <person name="Lee Y.-S."/>
            <person name="Embley T.M."/>
            <person name="Coombs G.H."/>
            <person name="Mottram J.C."/>
            <person name="Tachezy J."/>
            <person name="Fraser-Liggett C.M."/>
            <person name="Johnson P.J."/>
        </authorList>
    </citation>
    <scope>NUCLEOTIDE SEQUENCE [LARGE SCALE GENOMIC DNA]</scope>
    <source>
        <strain evidence="2">G3</strain>
    </source>
</reference>
<keyword evidence="1" id="KW-0472">Membrane</keyword>
<keyword evidence="3" id="KW-1185">Reference proteome</keyword>
<evidence type="ECO:0000313" key="3">
    <source>
        <dbReference type="Proteomes" id="UP000001542"/>
    </source>
</evidence>
<feature type="transmembrane region" description="Helical" evidence="1">
    <location>
        <begin position="20"/>
        <end position="41"/>
    </location>
</feature>
<dbReference type="KEGG" id="tva:4749884"/>
<dbReference type="VEuPathDB" id="TrichDB:TVAGG3_0157750"/>
<dbReference type="InParanoid" id="A2FSE6"/>
<gene>
    <name evidence="2" type="ORF">TVAG_386490</name>
</gene>
<dbReference type="VEuPathDB" id="TrichDB:TVAG_386490"/>